<comment type="subcellular location">
    <subcellularLocation>
        <location evidence="3">Zona pellucida</location>
    </subcellularLocation>
    <subcellularLocation>
        <location evidence="3">Cell membrane</location>
        <topology evidence="3">Single-pass type I membrane protein</topology>
    </subcellularLocation>
</comment>
<dbReference type="PRINTS" id="PR00023">
    <property type="entry name" value="ZPELLUCIDA"/>
</dbReference>
<name>A0A9Q1IDG4_SYNKA</name>
<keyword evidence="2" id="KW-0325">Glycoprotein</keyword>
<dbReference type="OrthoDB" id="8880842at2759"/>
<evidence type="ECO:0000313" key="6">
    <source>
        <dbReference type="EMBL" id="KAJ8337753.1"/>
    </source>
</evidence>
<dbReference type="GO" id="GO:2000344">
    <property type="term" value="P:positive regulation of acrosome reaction"/>
    <property type="evidence" value="ECO:0007669"/>
    <property type="project" value="UniProtKB-UniRule"/>
</dbReference>
<dbReference type="Proteomes" id="UP001152622">
    <property type="component" value="Chromosome 18"/>
</dbReference>
<comment type="caution">
    <text evidence="6">The sequence shown here is derived from an EMBL/GenBank/DDBJ whole genome shotgun (WGS) entry which is preliminary data.</text>
</comment>
<keyword evidence="3" id="KW-0472">Membrane</keyword>
<keyword evidence="3" id="KW-1003">Cell membrane</keyword>
<dbReference type="EMBL" id="JAINUF010000018">
    <property type="protein sequence ID" value="KAJ8337753.1"/>
    <property type="molecule type" value="Genomic_DNA"/>
</dbReference>
<proteinExistence type="inferred from homology"/>
<keyword evidence="3" id="KW-0964">Secreted</keyword>
<dbReference type="PANTHER" id="PTHR11576:SF2">
    <property type="entry name" value="ZONA PELLUCIDA SPERM-BINDING PROTEIN 3"/>
    <property type="match status" value="1"/>
</dbReference>
<dbReference type="InterPro" id="IPR001507">
    <property type="entry name" value="ZP_dom"/>
</dbReference>
<comment type="domain">
    <text evidence="3">The ZP domain is involved in the polymerization of the ZP proteins to form the zona pellucida.</text>
</comment>
<dbReference type="GO" id="GO:0035805">
    <property type="term" value="C:egg coat"/>
    <property type="evidence" value="ECO:0007669"/>
    <property type="project" value="UniProtKB-SubCell"/>
</dbReference>
<dbReference type="InterPro" id="IPR048290">
    <property type="entry name" value="ZP_chr"/>
</dbReference>
<organism evidence="6 7">
    <name type="scientific">Synaphobranchus kaupii</name>
    <name type="common">Kaup's arrowtooth eel</name>
    <dbReference type="NCBI Taxonomy" id="118154"/>
    <lineage>
        <taxon>Eukaryota</taxon>
        <taxon>Metazoa</taxon>
        <taxon>Chordata</taxon>
        <taxon>Craniata</taxon>
        <taxon>Vertebrata</taxon>
        <taxon>Euteleostomi</taxon>
        <taxon>Actinopterygii</taxon>
        <taxon>Neopterygii</taxon>
        <taxon>Teleostei</taxon>
        <taxon>Anguilliformes</taxon>
        <taxon>Synaphobranchidae</taxon>
        <taxon>Synaphobranchus</taxon>
    </lineage>
</organism>
<dbReference type="GO" id="GO:0007339">
    <property type="term" value="P:binding of sperm to zona pellucida"/>
    <property type="evidence" value="ECO:0007669"/>
    <property type="project" value="UniProtKB-UniRule"/>
</dbReference>
<dbReference type="Pfam" id="PF23344">
    <property type="entry name" value="ZP-N"/>
    <property type="match status" value="1"/>
</dbReference>
<comment type="similarity">
    <text evidence="3">Belongs to the ZP domain family. ZPC subfamily.</text>
</comment>
<gene>
    <name evidence="6" type="ORF">SKAU_G00367190</name>
</gene>
<dbReference type="InterPro" id="IPR055355">
    <property type="entry name" value="ZP-C"/>
</dbReference>
<keyword evidence="1 3" id="KW-1015">Disulfide bond</keyword>
<dbReference type="GO" id="GO:0035803">
    <property type="term" value="P:egg coat formation"/>
    <property type="evidence" value="ECO:0007669"/>
    <property type="project" value="UniProtKB-UniRule"/>
</dbReference>
<dbReference type="PANTHER" id="PTHR11576">
    <property type="entry name" value="ZONA PELLUCIDA SPERM-BINDING PROTEIN 3"/>
    <property type="match status" value="1"/>
</dbReference>
<keyword evidence="3" id="KW-0165">Cleavage on pair of basic residues</keyword>
<evidence type="ECO:0000256" key="3">
    <source>
        <dbReference type="RuleBase" id="RU367066"/>
    </source>
</evidence>
<dbReference type="InterPro" id="IPR055356">
    <property type="entry name" value="ZP-N"/>
</dbReference>
<sequence length="448" mass="49502">MRKLPIVFWFQSLFKHRCFNSSCANMSTSKLLQVAWLTLGFLYVASDQKHSPWFVQRDGRLESIEGQVHERNKEHITNRSLHSYHQIMSASYPPSSKQLAHLRFQALQGSAGLTVKCGETKVQIVVNKERFGRGLAFPPASLRLGDNPKSPGSAGTCVPLPETSASSEIVITAGLHECDGEYRVSGDWLIYSNKLVFSPPPTFVSTGNLIIRGARIVLPVECRRRRPRGRGDAVCPTWKSFTSTVRGAGLLHFSLRVMKGDWSGPRNSTVFQQGEPVNLEAAVDGQWHPPLWIYVDRCVATLSSDPLSGPSYAIVANHGCLVDSRAPGSSSQFFPRSRQNVLRFGIRRLHFLGNSPEQIFVNCHLRAALDQSPTDPMNKACFFHPISHSWRAVDGDGALCRCCETGDCSSWMPVEAEDVPTAPLASEGETDTGVGPLQVLPRSDWKGF</sequence>
<dbReference type="InterPro" id="IPR042235">
    <property type="entry name" value="ZP-C_dom"/>
</dbReference>
<dbReference type="Pfam" id="PF00100">
    <property type="entry name" value="Zona_pellucida"/>
    <property type="match status" value="1"/>
</dbReference>
<keyword evidence="3" id="KW-0272">Extracellular matrix</keyword>
<dbReference type="Gene3D" id="2.60.40.3210">
    <property type="entry name" value="Zona pellucida, ZP-N domain"/>
    <property type="match status" value="1"/>
</dbReference>
<comment type="function">
    <text evidence="3">Component of the zona pellucida, an extracellular matrix surrounding oocytes which mediates sperm binding, induction of the acrosome reaction and prevents post-fertilization polyspermy. The zona pellucida is composed of 3 to 4 glycoproteins, ZP1, ZP2, ZP3, and ZP4. ZP3 is essential for sperm binding and zona matrix formation.</text>
</comment>
<accession>A0A9Q1IDG4</accession>
<dbReference type="GO" id="GO:0005886">
    <property type="term" value="C:plasma membrane"/>
    <property type="evidence" value="ECO:0007669"/>
    <property type="project" value="UniProtKB-SubCell"/>
</dbReference>
<reference evidence="6" key="1">
    <citation type="journal article" date="2023" name="Science">
        <title>Genome structures resolve the early diversification of teleost fishes.</title>
        <authorList>
            <person name="Parey E."/>
            <person name="Louis A."/>
            <person name="Montfort J."/>
            <person name="Bouchez O."/>
            <person name="Roques C."/>
            <person name="Iampietro C."/>
            <person name="Lluch J."/>
            <person name="Castinel A."/>
            <person name="Donnadieu C."/>
            <person name="Desvignes T."/>
            <person name="Floi Bucao C."/>
            <person name="Jouanno E."/>
            <person name="Wen M."/>
            <person name="Mejri S."/>
            <person name="Dirks R."/>
            <person name="Jansen H."/>
            <person name="Henkel C."/>
            <person name="Chen W.J."/>
            <person name="Zahm M."/>
            <person name="Cabau C."/>
            <person name="Klopp C."/>
            <person name="Thompson A.W."/>
            <person name="Robinson-Rechavi M."/>
            <person name="Braasch I."/>
            <person name="Lecointre G."/>
            <person name="Bobe J."/>
            <person name="Postlethwait J.H."/>
            <person name="Berthelot C."/>
            <person name="Roest Crollius H."/>
            <person name="Guiguen Y."/>
        </authorList>
    </citation>
    <scope>NUCLEOTIDE SEQUENCE</scope>
    <source>
        <strain evidence="6">WJC10195</strain>
    </source>
</reference>
<evidence type="ECO:0000313" key="7">
    <source>
        <dbReference type="Proteomes" id="UP001152622"/>
    </source>
</evidence>
<comment type="PTM">
    <text evidence="3">Proteolytically cleaved before the transmembrane segment to yield the secreted ectodomain incorporated in the zona pellucida.</text>
</comment>
<evidence type="ECO:0000259" key="5">
    <source>
        <dbReference type="PROSITE" id="PS51034"/>
    </source>
</evidence>
<dbReference type="GO" id="GO:0035804">
    <property type="term" value="F:structural constituent of egg coat"/>
    <property type="evidence" value="ECO:0007669"/>
    <property type="project" value="UniProtKB-UniRule"/>
</dbReference>
<keyword evidence="7" id="KW-1185">Reference proteome</keyword>
<feature type="domain" description="ZP" evidence="5">
    <location>
        <begin position="116"/>
        <end position="388"/>
    </location>
</feature>
<dbReference type="Gene3D" id="2.60.40.4100">
    <property type="entry name" value="Zona pellucida, ZP-C domain"/>
    <property type="match status" value="1"/>
</dbReference>
<evidence type="ECO:0000256" key="1">
    <source>
        <dbReference type="ARBA" id="ARBA00023157"/>
    </source>
</evidence>
<feature type="region of interest" description="Disordered" evidence="4">
    <location>
        <begin position="423"/>
        <end position="448"/>
    </location>
</feature>
<dbReference type="FunFam" id="2.60.40.4100:FF:000002">
    <property type="entry name" value="Zona pellucida sperm-binding protein 3"/>
    <property type="match status" value="1"/>
</dbReference>
<dbReference type="AlphaFoldDB" id="A0A9Q1IDG4"/>
<dbReference type="SMART" id="SM00241">
    <property type="entry name" value="ZP"/>
    <property type="match status" value="1"/>
</dbReference>
<dbReference type="GO" id="GO:0032190">
    <property type="term" value="F:acrosin binding"/>
    <property type="evidence" value="ECO:0007669"/>
    <property type="project" value="TreeGrafter"/>
</dbReference>
<dbReference type="PROSITE" id="PS51034">
    <property type="entry name" value="ZP_2"/>
    <property type="match status" value="1"/>
</dbReference>
<evidence type="ECO:0000256" key="2">
    <source>
        <dbReference type="ARBA" id="ARBA00023180"/>
    </source>
</evidence>
<keyword evidence="3" id="KW-0732">Signal</keyword>
<protein>
    <recommendedName>
        <fullName evidence="3">Zona pellucida sperm-binding protein 3</fullName>
    </recommendedName>
</protein>
<evidence type="ECO:0000256" key="4">
    <source>
        <dbReference type="SAM" id="MobiDB-lite"/>
    </source>
</evidence>